<reference evidence="1 2" key="1">
    <citation type="submission" date="2015-05" db="EMBL/GenBank/DDBJ databases">
        <title>Draft genome of Burkholderia cepacia LK29.</title>
        <authorList>
            <person name="Chan X.Y."/>
        </authorList>
    </citation>
    <scope>NUCLEOTIDE SEQUENCE [LARGE SCALE GENOMIC DNA]</scope>
    <source>
        <strain evidence="1 2">LK29</strain>
    </source>
</reference>
<name>A0A0J5ZP69_BURCE</name>
<dbReference type="AlphaFoldDB" id="A0A0J5ZP69"/>
<proteinExistence type="predicted"/>
<evidence type="ECO:0000313" key="1">
    <source>
        <dbReference type="EMBL" id="KML55150.1"/>
    </source>
</evidence>
<organism evidence="1 2">
    <name type="scientific">Burkholderia cepacia</name>
    <name type="common">Pseudomonas cepacia</name>
    <dbReference type="NCBI Taxonomy" id="292"/>
    <lineage>
        <taxon>Bacteria</taxon>
        <taxon>Pseudomonadati</taxon>
        <taxon>Pseudomonadota</taxon>
        <taxon>Betaproteobacteria</taxon>
        <taxon>Burkholderiales</taxon>
        <taxon>Burkholderiaceae</taxon>
        <taxon>Burkholderia</taxon>
        <taxon>Burkholderia cepacia complex</taxon>
    </lineage>
</organism>
<accession>A0A0J5ZP69</accession>
<protein>
    <submittedName>
        <fullName evidence="1">Uncharacterized protein</fullName>
    </submittedName>
</protein>
<sequence>MENTKSKLSFGAIERCSVQLDTATLLGLKAAYEDFAKTVQDLRNFEICITDESAARVDPKPENAVIGVTFLAKMPPGMRGLGNASPLGTSIEYVVSPETGEIPKVYLTK</sequence>
<evidence type="ECO:0000313" key="2">
    <source>
        <dbReference type="Proteomes" id="UP000036338"/>
    </source>
</evidence>
<dbReference type="Proteomes" id="UP000036338">
    <property type="component" value="Unassembled WGS sequence"/>
</dbReference>
<comment type="caution">
    <text evidence="1">The sequence shown here is derived from an EMBL/GenBank/DDBJ whole genome shotgun (WGS) entry which is preliminary data.</text>
</comment>
<dbReference type="PATRIC" id="fig|292.27.peg.4060"/>
<dbReference type="EMBL" id="LDWR01000033">
    <property type="protein sequence ID" value="KML55150.1"/>
    <property type="molecule type" value="Genomic_DNA"/>
</dbReference>
<gene>
    <name evidence="1" type="ORF">VL15_19895</name>
</gene>